<proteinExistence type="predicted"/>
<feature type="region of interest" description="Disordered" evidence="1">
    <location>
        <begin position="311"/>
        <end position="338"/>
    </location>
</feature>
<protein>
    <recommendedName>
        <fullName evidence="2">PIN like domain-containing protein</fullName>
    </recommendedName>
</protein>
<evidence type="ECO:0000259" key="2">
    <source>
        <dbReference type="Pfam" id="PF18476"/>
    </source>
</evidence>
<gene>
    <name evidence="3" type="ORF">Mucpa_5672</name>
</gene>
<evidence type="ECO:0000313" key="4">
    <source>
        <dbReference type="Proteomes" id="UP000002774"/>
    </source>
</evidence>
<organism evidence="3 4">
    <name type="scientific">Mucilaginibacter paludis DSM 18603</name>
    <dbReference type="NCBI Taxonomy" id="714943"/>
    <lineage>
        <taxon>Bacteria</taxon>
        <taxon>Pseudomonadati</taxon>
        <taxon>Bacteroidota</taxon>
        <taxon>Sphingobacteriia</taxon>
        <taxon>Sphingobacteriales</taxon>
        <taxon>Sphingobacteriaceae</taxon>
        <taxon>Mucilaginibacter</taxon>
    </lineage>
</organism>
<feature type="domain" description="PIN like" evidence="2">
    <location>
        <begin position="28"/>
        <end position="239"/>
    </location>
</feature>
<evidence type="ECO:0000313" key="3">
    <source>
        <dbReference type="EMBL" id="EHQ29741.1"/>
    </source>
</evidence>
<dbReference type="Pfam" id="PF18476">
    <property type="entry name" value="PIN_8"/>
    <property type="match status" value="1"/>
</dbReference>
<dbReference type="InterPro" id="IPR041578">
    <property type="entry name" value="PIN_8"/>
</dbReference>
<reference evidence="3" key="1">
    <citation type="submission" date="2011-09" db="EMBL/GenBank/DDBJ databases">
        <title>The permanent draft genome of Mucilaginibacter paludis DSM 18603.</title>
        <authorList>
            <consortium name="US DOE Joint Genome Institute (JGI-PGF)"/>
            <person name="Lucas S."/>
            <person name="Han J."/>
            <person name="Lapidus A."/>
            <person name="Bruce D."/>
            <person name="Goodwin L."/>
            <person name="Pitluck S."/>
            <person name="Peters L."/>
            <person name="Kyrpides N."/>
            <person name="Mavromatis K."/>
            <person name="Ivanova N."/>
            <person name="Mikhailova N."/>
            <person name="Held B."/>
            <person name="Detter J.C."/>
            <person name="Tapia R."/>
            <person name="Han C."/>
            <person name="Land M."/>
            <person name="Hauser L."/>
            <person name="Markowitz V."/>
            <person name="Cheng J.-F."/>
            <person name="Hugenholtz P."/>
            <person name="Woyke T."/>
            <person name="Wu D."/>
            <person name="Tindall B."/>
            <person name="Brambilla E."/>
            <person name="Klenk H.-P."/>
            <person name="Eisen J.A."/>
        </authorList>
    </citation>
    <scope>NUCLEOTIDE SEQUENCE [LARGE SCALE GENOMIC DNA]</scope>
    <source>
        <strain evidence="3">DSM 18603</strain>
    </source>
</reference>
<accession>H1Y3H3</accession>
<feature type="region of interest" description="Disordered" evidence="1">
    <location>
        <begin position="350"/>
        <end position="373"/>
    </location>
</feature>
<name>H1Y3H3_9SPHI</name>
<dbReference type="RefSeq" id="WP_008511088.1">
    <property type="nucleotide sequence ID" value="NZ_CM001403.1"/>
</dbReference>
<evidence type="ECO:0000256" key="1">
    <source>
        <dbReference type="SAM" id="MobiDB-lite"/>
    </source>
</evidence>
<dbReference type="EMBL" id="CM001403">
    <property type="protein sequence ID" value="EHQ29741.1"/>
    <property type="molecule type" value="Genomic_DNA"/>
</dbReference>
<feature type="compositionally biased region" description="Acidic residues" evidence="1">
    <location>
        <begin position="312"/>
        <end position="322"/>
    </location>
</feature>
<keyword evidence="4" id="KW-1185">Reference proteome</keyword>
<sequence length="647" mass="73794">MKFPVTVIDKDLYFQKISALLLDDECVLFIDTNILATFFKLNADARKELLDWMETFTQKDRLKTPTWALNEYTKRFVRKRTGDYLSTGDKLKTIIKEFKEVRKFLSMHVDEESLKLAKYADRPAYIQDLDKVSTTLEKVSGPLRSRKSDYIVKINEDLQRVLEGTVIESDIFSMVEPVGNYGAHRFRTELPPGFEDGHKDFNAYGDLIIWQEILAFCKARNRKKVLILTNDQKPDWMYAPYQLLIKGRRVSNNEPELKIADPRLIYEFRLATYSEELYIINLETLTKIAIEDNRKDLLNVARALQLVKEEETAKEEEEEAVAMEDSSGTLAEETEGPVEEQLGETFAVPEELPSEEATASPVEKAAEPFDTEPAPVARKQPYAQAALADATYISFVDPKIADIVEKLKSHSWYTQNPAIDELAEYVNRGNNSRLYHNDLFVLGRNIYQSATGGAYSAIDLIENKLSRLNMAFKLKSHIVAGMFYEIYFDSQGSFRGHNLKSYLLSDVFAFQTDANYTEAIAFINRELQHHLGELFVLPGNTSNVTVELIVEEVETSWAGTMLGVKDLKIDGESVLKYSELYYHHRLKQTSGESNIKEQIESVFAIPSTQQVLKDNSGKGLPYLFENNAILWRGELPPAAKNVFAADF</sequence>
<dbReference type="HOGENOM" id="CLU_423244_0_0_10"/>
<dbReference type="Proteomes" id="UP000002774">
    <property type="component" value="Chromosome"/>
</dbReference>
<dbReference type="eggNOG" id="COG4249">
    <property type="taxonomic scope" value="Bacteria"/>
</dbReference>
<dbReference type="AlphaFoldDB" id="H1Y3H3"/>
<dbReference type="OrthoDB" id="9812126at2"/>
<dbReference type="STRING" id="714943.Mucpa_5672"/>